<organism evidence="1 2">
    <name type="scientific">Candidatus Magnetoglobus multicellularis str. Araruama</name>
    <dbReference type="NCBI Taxonomy" id="890399"/>
    <lineage>
        <taxon>Bacteria</taxon>
        <taxon>Pseudomonadati</taxon>
        <taxon>Thermodesulfobacteriota</taxon>
        <taxon>Desulfobacteria</taxon>
        <taxon>Desulfobacterales</taxon>
        <taxon>Desulfobacteraceae</taxon>
        <taxon>Candidatus Magnetoglobus</taxon>
    </lineage>
</organism>
<dbReference type="Pfam" id="PF13385">
    <property type="entry name" value="Laminin_G_3"/>
    <property type="match status" value="1"/>
</dbReference>
<dbReference type="Gene3D" id="2.60.120.200">
    <property type="match status" value="1"/>
</dbReference>
<reference evidence="2" key="1">
    <citation type="submission" date="2012-11" db="EMBL/GenBank/DDBJ databases">
        <authorList>
            <person name="Lucero-Rivera Y.E."/>
            <person name="Tovar-Ramirez D."/>
        </authorList>
    </citation>
    <scope>NUCLEOTIDE SEQUENCE [LARGE SCALE GENOMIC DNA]</scope>
    <source>
        <strain evidence="2">Araruama</strain>
    </source>
</reference>
<comment type="caution">
    <text evidence="1">The sequence shown here is derived from an EMBL/GenBank/DDBJ whole genome shotgun (WGS) entry which is preliminary data.</text>
</comment>
<accession>A0A1V1P5K5</accession>
<evidence type="ECO:0008006" key="3">
    <source>
        <dbReference type="Google" id="ProtNLM"/>
    </source>
</evidence>
<evidence type="ECO:0000313" key="1">
    <source>
        <dbReference type="EMBL" id="ETR70179.1"/>
    </source>
</evidence>
<evidence type="ECO:0000313" key="2">
    <source>
        <dbReference type="Proteomes" id="UP000189670"/>
    </source>
</evidence>
<protein>
    <recommendedName>
        <fullName evidence="3">LamG-like jellyroll fold domain-containing protein</fullName>
    </recommendedName>
</protein>
<name>A0A1V1P5K5_9BACT</name>
<gene>
    <name evidence="1" type="ORF">OMM_03421</name>
</gene>
<dbReference type="AlphaFoldDB" id="A0A1V1P5K5"/>
<dbReference type="EMBL" id="ATBP01000470">
    <property type="protein sequence ID" value="ETR70179.1"/>
    <property type="molecule type" value="Genomic_DNA"/>
</dbReference>
<dbReference type="Proteomes" id="UP000189670">
    <property type="component" value="Unassembled WGS sequence"/>
</dbReference>
<proteinExistence type="predicted"/>
<sequence>MGDSTVIIALQNTLLMTDFDGNSLDQKTLSGTLSSGGLSIHKANSQLVVISQMETKQVMVTKYLINDDSLTQVWSKNISLNGHGDFSVHGASIDDIGDIYLTSQIDRLIAPPNQGRNENTWIEVDGRNGYSSKDAFVVSVNSLKRLNDLKGMFNGKGTFKNNAMGIFADPALLYNEPLDLELVATMSNTRIPGISLAYMNYTMEFWSKGVVTIYYGGEDDDGDMEFEIGEESGKIEYEQEGDQVTYKLKNPTAYHHWAASFDGLNIKMYCDGVLINQLEADPIEVDTDEREFRINGQIDEFRIWTVERSAEEIRNNYKTRVTGQEGDLLVCYRPIIKKVMPQTVVLRLDHADGTVVNSRALSWDEGQTSGICHSGGLIYLAQQMNSNAVLRSYNTFLNPKKSMMIIGDNDVSELSDDFADFVPGFISMKPDIEGNILVLGTIAKGTTAFYNASSPPDKSGSLPYTERNSSNKGFFVGRWDGSLDCDWVKFSNASTSATIRTEYGFGDLIQDPKDSDWIFFLGSFSNGSLSFGETGESNTIESRGESDAFMCGIRPDGFFLKEVILEIVSEPDEFESVEHEVIPKLGKATYLEGTSFEASVPKMIKQDDSIEGHLYTDVIRYVCTGFNVEGHNNWRY</sequence>
<dbReference type="SUPFAM" id="SSF49899">
    <property type="entry name" value="Concanavalin A-like lectins/glucanases"/>
    <property type="match status" value="1"/>
</dbReference>
<dbReference type="InterPro" id="IPR013320">
    <property type="entry name" value="ConA-like_dom_sf"/>
</dbReference>